<keyword evidence="2" id="KW-0472">Membrane</keyword>
<proteinExistence type="predicted"/>
<keyword evidence="2" id="KW-1133">Transmembrane helix</keyword>
<gene>
    <name evidence="3" type="ORF">CSUI_005120</name>
</gene>
<name>A0A2C6KZ28_9APIC</name>
<reference evidence="3 4" key="1">
    <citation type="journal article" date="2017" name="Int. J. Parasitol.">
        <title>The genome of the protozoan parasite Cystoisospora suis and a reverse vaccinology approach to identify vaccine candidates.</title>
        <authorList>
            <person name="Palmieri N."/>
            <person name="Shrestha A."/>
            <person name="Ruttkowski B."/>
            <person name="Beck T."/>
            <person name="Vogl C."/>
            <person name="Tomley F."/>
            <person name="Blake D.P."/>
            <person name="Joachim A."/>
        </authorList>
    </citation>
    <scope>NUCLEOTIDE SEQUENCE [LARGE SCALE GENOMIC DNA]</scope>
    <source>
        <strain evidence="3 4">Wien I</strain>
    </source>
</reference>
<feature type="region of interest" description="Disordered" evidence="1">
    <location>
        <begin position="183"/>
        <end position="203"/>
    </location>
</feature>
<keyword evidence="2 3" id="KW-0812">Transmembrane</keyword>
<evidence type="ECO:0000256" key="1">
    <source>
        <dbReference type="SAM" id="MobiDB-lite"/>
    </source>
</evidence>
<accession>A0A2C6KZ28</accession>
<dbReference type="RefSeq" id="XP_067922711.1">
    <property type="nucleotide sequence ID" value="XM_068065299.1"/>
</dbReference>
<protein>
    <submittedName>
        <fullName evidence="3">Transmembrane protein</fullName>
    </submittedName>
</protein>
<feature type="transmembrane region" description="Helical" evidence="2">
    <location>
        <begin position="298"/>
        <end position="323"/>
    </location>
</feature>
<evidence type="ECO:0000256" key="2">
    <source>
        <dbReference type="SAM" id="Phobius"/>
    </source>
</evidence>
<organism evidence="3 4">
    <name type="scientific">Cystoisospora suis</name>
    <dbReference type="NCBI Taxonomy" id="483139"/>
    <lineage>
        <taxon>Eukaryota</taxon>
        <taxon>Sar</taxon>
        <taxon>Alveolata</taxon>
        <taxon>Apicomplexa</taxon>
        <taxon>Conoidasida</taxon>
        <taxon>Coccidia</taxon>
        <taxon>Eucoccidiorida</taxon>
        <taxon>Eimeriorina</taxon>
        <taxon>Sarcocystidae</taxon>
        <taxon>Cystoisospora</taxon>
    </lineage>
</organism>
<evidence type="ECO:0000313" key="4">
    <source>
        <dbReference type="Proteomes" id="UP000221165"/>
    </source>
</evidence>
<comment type="caution">
    <text evidence="3">The sequence shown here is derived from an EMBL/GenBank/DDBJ whole genome shotgun (WGS) entry which is preliminary data.</text>
</comment>
<sequence>MASKCDCLLLASSGPVFATGQPLRRMGCHAARFFVLAFGLLCALEYPWRTLPSTSSPRSRRAATDTPTITHVGTVLVDAHTAIRLPAAALSAGALLSGDDSPLGEQLLAGFSALPLDDDKDDPTPSHSMHTYLPEAAPVASFLGLHENSRLVREKSGFDAAMPLLRQSTNTVAVPASAVLPSASQAAHDTNKAPGQKAEPSAAPLVHPPAMLQIQDHTRGIGTILAGAGLSTLLGGANQYQMGPFAPATPTAPGMMPGGTTVPAAPALGVPGAVPAMAAAPAMAGPATPASDGDDHHVAAIAIGVIGGLIALCLVGGCIYTMMKRKKKR</sequence>
<evidence type="ECO:0000313" key="3">
    <source>
        <dbReference type="EMBL" id="PHJ21026.1"/>
    </source>
</evidence>
<dbReference type="AlphaFoldDB" id="A0A2C6KZ28"/>
<dbReference type="GeneID" id="94428510"/>
<dbReference type="EMBL" id="MIGC01002468">
    <property type="protein sequence ID" value="PHJ21026.1"/>
    <property type="molecule type" value="Genomic_DNA"/>
</dbReference>
<dbReference type="Proteomes" id="UP000221165">
    <property type="component" value="Unassembled WGS sequence"/>
</dbReference>
<dbReference type="VEuPathDB" id="ToxoDB:CSUI_005120"/>
<keyword evidence="4" id="KW-1185">Reference proteome</keyword>